<accession>G7ZFA8</accession>
<proteinExistence type="predicted"/>
<name>G7ZFA8_AZOL4</name>
<dbReference type="KEGG" id="ali:AZOLI_p30326"/>
<dbReference type="EMBL" id="FQ311871">
    <property type="protein sequence ID" value="CBS90156.1"/>
    <property type="molecule type" value="Genomic_DNA"/>
</dbReference>
<reference evidence="2" key="1">
    <citation type="journal article" date="2011" name="PLoS Genet.">
        <title>Azospirillum genomes reveal transition of bacteria from aquatic to terrestrial environments.</title>
        <authorList>
            <person name="Wisniewski-Dye F."/>
            <person name="Borziak K."/>
            <person name="Khalsa-Moyers G."/>
            <person name="Alexandre G."/>
            <person name="Sukharnikov L.O."/>
            <person name="Wuichet K."/>
            <person name="Hurst G.B."/>
            <person name="McDonald W.H."/>
            <person name="Robertson J.S."/>
            <person name="Barbe V."/>
            <person name="Calteau A."/>
            <person name="Rouy Z."/>
            <person name="Mangenot S."/>
            <person name="Prigent-Combaret C."/>
            <person name="Normand P."/>
            <person name="Boyer M."/>
            <person name="Siguier P."/>
            <person name="Dessaux Y."/>
            <person name="Elmerich C."/>
            <person name="Condemine G."/>
            <person name="Krishnen G."/>
            <person name="Kennedy I."/>
            <person name="Paterson A.H."/>
            <person name="Gonzalez V."/>
            <person name="Mavingui P."/>
            <person name="Zhulin I.B."/>
        </authorList>
    </citation>
    <scope>NUCLEOTIDE SEQUENCE [LARGE SCALE GENOMIC DNA]</scope>
    <source>
        <strain evidence="2">4B</strain>
    </source>
</reference>
<gene>
    <name evidence="1" type="ordered locus">AZOLI_p30326</name>
</gene>
<evidence type="ECO:0000313" key="2">
    <source>
        <dbReference type="Proteomes" id="UP000005667"/>
    </source>
</evidence>
<sequence length="72" mass="7804">MSGARKSCLGFGPPKRLFWDGTIVIPPPEKGRCDEPLSIPGDGGAVWADRATPSARHPWQTLRQCGETLSKD</sequence>
<keyword evidence="2" id="KW-1185">Reference proteome</keyword>
<dbReference type="AlphaFoldDB" id="G7ZFA8"/>
<dbReference type="HOGENOM" id="CLU_2713684_0_0_5"/>
<organism evidence="1 2">
    <name type="scientific">Azospirillum lipoferum (strain 4B)</name>
    <dbReference type="NCBI Taxonomy" id="862719"/>
    <lineage>
        <taxon>Bacteria</taxon>
        <taxon>Pseudomonadati</taxon>
        <taxon>Pseudomonadota</taxon>
        <taxon>Alphaproteobacteria</taxon>
        <taxon>Rhodospirillales</taxon>
        <taxon>Azospirillaceae</taxon>
        <taxon>Azospirillum</taxon>
    </lineage>
</organism>
<protein>
    <submittedName>
        <fullName evidence="1">Uncharacterized protein</fullName>
    </submittedName>
</protein>
<geneLocation type="plasmid" evidence="1 2">
    <name>AZO_p3</name>
</geneLocation>
<evidence type="ECO:0000313" key="1">
    <source>
        <dbReference type="EMBL" id="CBS90156.1"/>
    </source>
</evidence>
<keyword evidence="1" id="KW-0614">Plasmid</keyword>
<dbReference type="Proteomes" id="UP000005667">
    <property type="component" value="Plasmid AZO_p3"/>
</dbReference>